<gene>
    <name evidence="2" type="ORF">EVG20_g7521</name>
</gene>
<evidence type="ECO:0000256" key="1">
    <source>
        <dbReference type="SAM" id="MobiDB-lite"/>
    </source>
</evidence>
<sequence>MARCDTSDQPSALPRNSSSIVRSLQQTLAIAHSFKDIAHSTPFYITSSDASTCAVRFSLPPVPTLDVSTLALPPSISAHLSKMYRHYGSELKAVSEAKCRHMISACRQVNAHFGEPRYDSHAIRSTIHALYFRVLQEISATIIRVYQAQAQGSQQLLSLRSTIPRSMGPSNVLHSRHGKRLEQSLGYVTYRADVSLCALSSKEAQCTDTSNVRKQDDGARSNDRKTAFVSMNSPSHAYPTRYSHSGVAGQNLPSSSQAFFPTMHTDTSPKKSVAKVSPSHHDVLDIFRRLSVRSNKLDRKSKMDEQTPVPSITTPSRLKVSISSNMAQMTATTPVIPAVPSFRGVSTCSVAPRTSTLPARLELARTSTSVLLTDARQVSTPLTTSTYPPAVHNRPVRRRKIAPLPRRQPGATAIVSSPPPLQHPHGRPSTPISSWSHHAISRTPSLASLTSSAGSSSDEGPSTPPLSPTEVPDLLEQEPLSEINEYCSISHDSRSNTYHSLYPISS</sequence>
<reference evidence="2 3" key="1">
    <citation type="submission" date="2019-02" db="EMBL/GenBank/DDBJ databases">
        <title>Genome sequencing of the rare red list fungi Dentipellis fragilis.</title>
        <authorList>
            <person name="Buettner E."/>
            <person name="Kellner H."/>
        </authorList>
    </citation>
    <scope>NUCLEOTIDE SEQUENCE [LARGE SCALE GENOMIC DNA]</scope>
    <source>
        <strain evidence="2 3">DSM 105465</strain>
    </source>
</reference>
<dbReference type="AlphaFoldDB" id="A0A4Y9YEL3"/>
<protein>
    <submittedName>
        <fullName evidence="2">Uncharacterized protein</fullName>
    </submittedName>
</protein>
<proteinExistence type="predicted"/>
<dbReference type="EMBL" id="SEOQ01000579">
    <property type="protein sequence ID" value="TFY60153.1"/>
    <property type="molecule type" value="Genomic_DNA"/>
</dbReference>
<accession>A0A4Y9YEL3</accession>
<feature type="compositionally biased region" description="Low complexity" evidence="1">
    <location>
        <begin position="441"/>
        <end position="461"/>
    </location>
</feature>
<dbReference type="Proteomes" id="UP000298327">
    <property type="component" value="Unassembled WGS sequence"/>
</dbReference>
<comment type="caution">
    <text evidence="2">The sequence shown here is derived from an EMBL/GenBank/DDBJ whole genome shotgun (WGS) entry which is preliminary data.</text>
</comment>
<organism evidence="2 3">
    <name type="scientific">Dentipellis fragilis</name>
    <dbReference type="NCBI Taxonomy" id="205917"/>
    <lineage>
        <taxon>Eukaryota</taxon>
        <taxon>Fungi</taxon>
        <taxon>Dikarya</taxon>
        <taxon>Basidiomycota</taxon>
        <taxon>Agaricomycotina</taxon>
        <taxon>Agaricomycetes</taxon>
        <taxon>Russulales</taxon>
        <taxon>Hericiaceae</taxon>
        <taxon>Dentipellis</taxon>
    </lineage>
</organism>
<keyword evidence="3" id="KW-1185">Reference proteome</keyword>
<feature type="region of interest" description="Disordered" evidence="1">
    <location>
        <begin position="230"/>
        <end position="250"/>
    </location>
</feature>
<feature type="region of interest" description="Disordered" evidence="1">
    <location>
        <begin position="381"/>
        <end position="481"/>
    </location>
</feature>
<evidence type="ECO:0000313" key="2">
    <source>
        <dbReference type="EMBL" id="TFY60153.1"/>
    </source>
</evidence>
<evidence type="ECO:0000313" key="3">
    <source>
        <dbReference type="Proteomes" id="UP000298327"/>
    </source>
</evidence>
<name>A0A4Y9YEL3_9AGAM</name>